<sequence length="70" mass="7828">MCNVFLITLKPSQISVPCPINFSDILVSMTHNIQNVLHSDILQSLHHAIQPHIRGNPAQRMTHCDANTSK</sequence>
<proteinExistence type="predicted"/>
<evidence type="ECO:0000313" key="1">
    <source>
        <dbReference type="EMBL" id="BAT95867.1"/>
    </source>
</evidence>
<organism evidence="1 2">
    <name type="scientific">Vigna angularis var. angularis</name>
    <dbReference type="NCBI Taxonomy" id="157739"/>
    <lineage>
        <taxon>Eukaryota</taxon>
        <taxon>Viridiplantae</taxon>
        <taxon>Streptophyta</taxon>
        <taxon>Embryophyta</taxon>
        <taxon>Tracheophyta</taxon>
        <taxon>Spermatophyta</taxon>
        <taxon>Magnoliopsida</taxon>
        <taxon>eudicotyledons</taxon>
        <taxon>Gunneridae</taxon>
        <taxon>Pentapetalae</taxon>
        <taxon>rosids</taxon>
        <taxon>fabids</taxon>
        <taxon>Fabales</taxon>
        <taxon>Fabaceae</taxon>
        <taxon>Papilionoideae</taxon>
        <taxon>50 kb inversion clade</taxon>
        <taxon>NPAAA clade</taxon>
        <taxon>indigoferoid/millettioid clade</taxon>
        <taxon>Phaseoleae</taxon>
        <taxon>Vigna</taxon>
    </lineage>
</organism>
<dbReference type="Proteomes" id="UP000291084">
    <property type="component" value="Chromosome 8"/>
</dbReference>
<dbReference type="EMBL" id="AP015041">
    <property type="protein sequence ID" value="BAT95867.1"/>
    <property type="molecule type" value="Genomic_DNA"/>
</dbReference>
<dbReference type="AlphaFoldDB" id="A0A0S3SSQ4"/>
<evidence type="ECO:0000313" key="2">
    <source>
        <dbReference type="Proteomes" id="UP000291084"/>
    </source>
</evidence>
<keyword evidence="2" id="KW-1185">Reference proteome</keyword>
<accession>A0A0S3SSQ4</accession>
<protein>
    <submittedName>
        <fullName evidence="1">Uncharacterized protein</fullName>
    </submittedName>
</protein>
<gene>
    <name evidence="1" type="primary">Vigan.08G268900</name>
    <name evidence="1" type="ORF">VIGAN_08268900</name>
</gene>
<name>A0A0S3SSQ4_PHAAN</name>
<reference evidence="1 2" key="1">
    <citation type="journal article" date="2015" name="Sci. Rep.">
        <title>The power of single molecule real-time sequencing technology in the de novo assembly of a eukaryotic genome.</title>
        <authorList>
            <person name="Sakai H."/>
            <person name="Naito K."/>
            <person name="Ogiso-Tanaka E."/>
            <person name="Takahashi Y."/>
            <person name="Iseki K."/>
            <person name="Muto C."/>
            <person name="Satou K."/>
            <person name="Teruya K."/>
            <person name="Shiroma A."/>
            <person name="Shimoji M."/>
            <person name="Hirano T."/>
            <person name="Itoh T."/>
            <person name="Kaga A."/>
            <person name="Tomooka N."/>
        </authorList>
    </citation>
    <scope>NUCLEOTIDE SEQUENCE [LARGE SCALE GENOMIC DNA]</scope>
    <source>
        <strain evidence="2">cv. Shumari</strain>
    </source>
</reference>